<comment type="caution">
    <text evidence="3">The sequence shown here is derived from an EMBL/GenBank/DDBJ whole genome shotgun (WGS) entry which is preliminary data.</text>
</comment>
<organism evidence="3 4">
    <name type="scientific">Candidatus Berkelbacteria bacterium RBG_13_40_8</name>
    <dbReference type="NCBI Taxonomy" id="1797467"/>
    <lineage>
        <taxon>Bacteria</taxon>
        <taxon>Candidatus Berkelbacteria</taxon>
    </lineage>
</organism>
<dbReference type="Pfam" id="PF13439">
    <property type="entry name" value="Glyco_transf_4"/>
    <property type="match status" value="1"/>
</dbReference>
<name>A0A1F5DNV5_9BACT</name>
<dbReference type="InterPro" id="IPR001296">
    <property type="entry name" value="Glyco_trans_1"/>
</dbReference>
<dbReference type="PANTHER" id="PTHR12526">
    <property type="entry name" value="GLYCOSYLTRANSFERASE"/>
    <property type="match status" value="1"/>
</dbReference>
<dbReference type="Proteomes" id="UP000178764">
    <property type="component" value="Unassembled WGS sequence"/>
</dbReference>
<dbReference type="Gene3D" id="3.40.50.2000">
    <property type="entry name" value="Glycogen Phosphorylase B"/>
    <property type="match status" value="2"/>
</dbReference>
<evidence type="ECO:0000259" key="1">
    <source>
        <dbReference type="Pfam" id="PF00534"/>
    </source>
</evidence>
<dbReference type="InterPro" id="IPR028098">
    <property type="entry name" value="Glyco_trans_4-like_N"/>
</dbReference>
<sequence>MKIAILGNLAQKITRNALGGTEYFTYSLVSELKKREHKVILYALTDSDVPVETIGFFDSNILSKIKTDNLGWVARTSGVLQLGLFRDFLQHQKEFDFVHVSTVEWYYFLPLIDELVIPHCITVHSQLLDYPTLEILAKRYPQTRLIFISEKQKRLFPEFKYNQVIYNGIDVDKYDFNREPQNYISWLGRIIDYKGVEFLPKIASELPYEVRFGGGNMESTFFQEKIKPYLDQKNLLFLGPLNFEQKNDLFKNAKVMVNPIQWDEPFGLVVPEANACGTPVVAFARGSMPELIKDGINGFLVKPDDLEEMVKVVKAIFEMPENKYLKLRENCRKHVEDNFTIQKMTEGYEKVYKKALEDWREEK</sequence>
<evidence type="ECO:0008006" key="5">
    <source>
        <dbReference type="Google" id="ProtNLM"/>
    </source>
</evidence>
<dbReference type="GO" id="GO:0016757">
    <property type="term" value="F:glycosyltransferase activity"/>
    <property type="evidence" value="ECO:0007669"/>
    <property type="project" value="InterPro"/>
</dbReference>
<dbReference type="PANTHER" id="PTHR12526:SF595">
    <property type="entry name" value="BLL5217 PROTEIN"/>
    <property type="match status" value="1"/>
</dbReference>
<gene>
    <name evidence="3" type="ORF">A2V71_01160</name>
</gene>
<dbReference type="AlphaFoldDB" id="A0A1F5DNV5"/>
<protein>
    <recommendedName>
        <fullName evidence="5">Glycosyl transferase family 1 domain-containing protein</fullName>
    </recommendedName>
</protein>
<evidence type="ECO:0000259" key="2">
    <source>
        <dbReference type="Pfam" id="PF13439"/>
    </source>
</evidence>
<feature type="domain" description="Glycosyltransferase subfamily 4-like N-terminal" evidence="2">
    <location>
        <begin position="19"/>
        <end position="172"/>
    </location>
</feature>
<proteinExistence type="predicted"/>
<dbReference type="SUPFAM" id="SSF53756">
    <property type="entry name" value="UDP-Glycosyltransferase/glycogen phosphorylase"/>
    <property type="match status" value="1"/>
</dbReference>
<accession>A0A1F5DNV5</accession>
<feature type="domain" description="Glycosyl transferase family 1" evidence="1">
    <location>
        <begin position="178"/>
        <end position="333"/>
    </location>
</feature>
<dbReference type="Pfam" id="PF00534">
    <property type="entry name" value="Glycos_transf_1"/>
    <property type="match status" value="1"/>
</dbReference>
<evidence type="ECO:0000313" key="3">
    <source>
        <dbReference type="EMBL" id="OGD56859.1"/>
    </source>
</evidence>
<reference evidence="3 4" key="1">
    <citation type="journal article" date="2016" name="Nat. Commun.">
        <title>Thousands of microbial genomes shed light on interconnected biogeochemical processes in an aquifer system.</title>
        <authorList>
            <person name="Anantharaman K."/>
            <person name="Brown C.T."/>
            <person name="Hug L.A."/>
            <person name="Sharon I."/>
            <person name="Castelle C.J."/>
            <person name="Probst A.J."/>
            <person name="Thomas B.C."/>
            <person name="Singh A."/>
            <person name="Wilkins M.J."/>
            <person name="Karaoz U."/>
            <person name="Brodie E.L."/>
            <person name="Williams K.H."/>
            <person name="Hubbard S.S."/>
            <person name="Banfield J.F."/>
        </authorList>
    </citation>
    <scope>NUCLEOTIDE SEQUENCE [LARGE SCALE GENOMIC DNA]</scope>
</reference>
<dbReference type="EMBL" id="MEZT01000012">
    <property type="protein sequence ID" value="OGD56859.1"/>
    <property type="molecule type" value="Genomic_DNA"/>
</dbReference>
<evidence type="ECO:0000313" key="4">
    <source>
        <dbReference type="Proteomes" id="UP000178764"/>
    </source>
</evidence>